<organism evidence="2 3">
    <name type="scientific">Eruca vesicaria subsp. sativa</name>
    <name type="common">Garden rocket</name>
    <name type="synonym">Eruca sativa</name>
    <dbReference type="NCBI Taxonomy" id="29727"/>
    <lineage>
        <taxon>Eukaryota</taxon>
        <taxon>Viridiplantae</taxon>
        <taxon>Streptophyta</taxon>
        <taxon>Embryophyta</taxon>
        <taxon>Tracheophyta</taxon>
        <taxon>Spermatophyta</taxon>
        <taxon>Magnoliopsida</taxon>
        <taxon>eudicotyledons</taxon>
        <taxon>Gunneridae</taxon>
        <taxon>Pentapetalae</taxon>
        <taxon>rosids</taxon>
        <taxon>malvids</taxon>
        <taxon>Brassicales</taxon>
        <taxon>Brassicaceae</taxon>
        <taxon>Brassiceae</taxon>
        <taxon>Eruca</taxon>
    </lineage>
</organism>
<name>A0ABC8J0W8_ERUVS</name>
<evidence type="ECO:0000313" key="3">
    <source>
        <dbReference type="Proteomes" id="UP001642260"/>
    </source>
</evidence>
<dbReference type="PROSITE" id="PS50181">
    <property type="entry name" value="FBOX"/>
    <property type="match status" value="1"/>
</dbReference>
<feature type="domain" description="F-box" evidence="1">
    <location>
        <begin position="9"/>
        <end position="54"/>
    </location>
</feature>
<dbReference type="InterPro" id="IPR050796">
    <property type="entry name" value="SCF_F-box_component"/>
</dbReference>
<dbReference type="Pfam" id="PF00646">
    <property type="entry name" value="F-box"/>
    <property type="match status" value="1"/>
</dbReference>
<comment type="caution">
    <text evidence="2">The sequence shown here is derived from an EMBL/GenBank/DDBJ whole genome shotgun (WGS) entry which is preliminary data.</text>
</comment>
<dbReference type="AlphaFoldDB" id="A0ABC8J0W8"/>
<protein>
    <recommendedName>
        <fullName evidence="1">F-box domain-containing protein</fullName>
    </recommendedName>
</protein>
<dbReference type="EMBL" id="CAKOAT010069600">
    <property type="protein sequence ID" value="CAH8308845.1"/>
    <property type="molecule type" value="Genomic_DNA"/>
</dbReference>
<reference evidence="2 3" key="1">
    <citation type="submission" date="2022-03" db="EMBL/GenBank/DDBJ databases">
        <authorList>
            <person name="Macdonald S."/>
            <person name="Ahmed S."/>
            <person name="Newling K."/>
        </authorList>
    </citation>
    <scope>NUCLEOTIDE SEQUENCE [LARGE SCALE GENOMIC DNA]</scope>
</reference>
<dbReference type="CDD" id="cd22157">
    <property type="entry name" value="F-box_AtFBW1-like"/>
    <property type="match status" value="1"/>
</dbReference>
<sequence length="380" mass="43461">MMLRRHRRQSQSQSLPHDVVELILSRLPVKSLLRFKCVSKQWKSTIESRRFKEAQLRQSQQSRGGPDILYVTKNSKNHYEAEWRILLGSSSIFVRMLNFSSIRNTKVCHGSCDGLICLFTVHTPNMVANPATRWHRSFPLSRVQQLLSTMYKNGAWEAPNNQLGFGKDKFTGTYKPVWLCNSSEFGLDKATATTCEVFDFSTNAWRYVLPSCPYRILDGLKPVYFDGSLFWLTECSKLLSFDLHTETFQVICKAPFSHIPEPCQVVMCILNNTLCLSQRNWPAQVIWSLHNNTTWKEMCTIDLTKTFSVPEELPYLPLPVALPLALLEKNNKLLFGPALDQPMVMLDLHANNYHNVFSPGGVFGYPVSHFDSLFSVVSPN</sequence>
<dbReference type="Proteomes" id="UP001642260">
    <property type="component" value="Unassembled WGS sequence"/>
</dbReference>
<evidence type="ECO:0000259" key="1">
    <source>
        <dbReference type="PROSITE" id="PS50181"/>
    </source>
</evidence>
<dbReference type="SMART" id="SM00256">
    <property type="entry name" value="FBOX"/>
    <property type="match status" value="1"/>
</dbReference>
<dbReference type="Gene3D" id="1.20.1280.50">
    <property type="match status" value="1"/>
</dbReference>
<accession>A0ABC8J0W8</accession>
<dbReference type="SUPFAM" id="SSF81383">
    <property type="entry name" value="F-box domain"/>
    <property type="match status" value="1"/>
</dbReference>
<dbReference type="InterPro" id="IPR017451">
    <property type="entry name" value="F-box-assoc_interact_dom"/>
</dbReference>
<dbReference type="InterPro" id="IPR006527">
    <property type="entry name" value="F-box-assoc_dom_typ1"/>
</dbReference>
<dbReference type="InterPro" id="IPR015915">
    <property type="entry name" value="Kelch-typ_b-propeller"/>
</dbReference>
<evidence type="ECO:0000313" key="2">
    <source>
        <dbReference type="EMBL" id="CAH8308845.1"/>
    </source>
</evidence>
<dbReference type="PANTHER" id="PTHR31672">
    <property type="entry name" value="BNACNNG10540D PROTEIN"/>
    <property type="match status" value="1"/>
</dbReference>
<dbReference type="NCBIfam" id="TIGR01640">
    <property type="entry name" value="F_box_assoc_1"/>
    <property type="match status" value="1"/>
</dbReference>
<proteinExistence type="predicted"/>
<gene>
    <name evidence="2" type="ORF">ERUC_LOCUS5296</name>
</gene>
<dbReference type="Pfam" id="PF07734">
    <property type="entry name" value="FBA_1"/>
    <property type="match status" value="1"/>
</dbReference>
<dbReference type="InterPro" id="IPR036047">
    <property type="entry name" value="F-box-like_dom_sf"/>
</dbReference>
<dbReference type="PANTHER" id="PTHR31672:SF13">
    <property type="entry name" value="F-BOX PROTEIN CPR30-LIKE"/>
    <property type="match status" value="1"/>
</dbReference>
<keyword evidence="3" id="KW-1185">Reference proteome</keyword>
<dbReference type="SUPFAM" id="SSF117281">
    <property type="entry name" value="Kelch motif"/>
    <property type="match status" value="1"/>
</dbReference>
<dbReference type="InterPro" id="IPR001810">
    <property type="entry name" value="F-box_dom"/>
</dbReference>